<dbReference type="PANTHER" id="PTHR43245:SF11">
    <property type="entry name" value="LD23561P"/>
    <property type="match status" value="1"/>
</dbReference>
<dbReference type="InterPro" id="IPR036291">
    <property type="entry name" value="NAD(P)-bd_dom_sf"/>
</dbReference>
<protein>
    <recommendedName>
        <fullName evidence="1">NAD-dependent epimerase/dehydratase domain-containing protein</fullName>
    </recommendedName>
</protein>
<dbReference type="Pfam" id="PF01370">
    <property type="entry name" value="Epimerase"/>
    <property type="match status" value="1"/>
</dbReference>
<dbReference type="InterPro" id="IPR001509">
    <property type="entry name" value="Epimerase_deHydtase"/>
</dbReference>
<dbReference type="Gene3D" id="3.40.50.720">
    <property type="entry name" value="NAD(P)-binding Rossmann-like Domain"/>
    <property type="match status" value="1"/>
</dbReference>
<gene>
    <name evidence="2" type="ORF">SNE40_007377</name>
</gene>
<dbReference type="EMBL" id="JAZGQO010000006">
    <property type="protein sequence ID" value="KAK6185056.1"/>
    <property type="molecule type" value="Genomic_DNA"/>
</dbReference>
<dbReference type="CDD" id="cd08946">
    <property type="entry name" value="SDR_e"/>
    <property type="match status" value="1"/>
</dbReference>
<comment type="caution">
    <text evidence="2">The sequence shown here is derived from an EMBL/GenBank/DDBJ whole genome shotgun (WGS) entry which is preliminary data.</text>
</comment>
<evidence type="ECO:0000313" key="2">
    <source>
        <dbReference type="EMBL" id="KAK6185056.1"/>
    </source>
</evidence>
<dbReference type="InterPro" id="IPR050177">
    <property type="entry name" value="Lipid_A_modif_metabolic_enz"/>
</dbReference>
<dbReference type="PANTHER" id="PTHR43245">
    <property type="entry name" value="BIFUNCTIONAL POLYMYXIN RESISTANCE PROTEIN ARNA"/>
    <property type="match status" value="1"/>
</dbReference>
<name>A0AAN8JWL2_PATCE</name>
<accession>A0AAN8JWL2</accession>
<feature type="domain" description="NAD-dependent epimerase/dehydratase" evidence="1">
    <location>
        <begin position="9"/>
        <end position="246"/>
    </location>
</feature>
<dbReference type="AlphaFoldDB" id="A0AAN8JWL2"/>
<reference evidence="2 3" key="1">
    <citation type="submission" date="2024-01" db="EMBL/GenBank/DDBJ databases">
        <title>The genome of the rayed Mediterranean limpet Patella caerulea (Linnaeus, 1758).</title>
        <authorList>
            <person name="Anh-Thu Weber A."/>
            <person name="Halstead-Nussloch G."/>
        </authorList>
    </citation>
    <scope>NUCLEOTIDE SEQUENCE [LARGE SCALE GENOMIC DNA]</scope>
    <source>
        <strain evidence="2">AATW-2023a</strain>
        <tissue evidence="2">Whole specimen</tissue>
    </source>
</reference>
<evidence type="ECO:0000313" key="3">
    <source>
        <dbReference type="Proteomes" id="UP001347796"/>
    </source>
</evidence>
<proteinExistence type="predicted"/>
<dbReference type="SUPFAM" id="SSF51735">
    <property type="entry name" value="NAD(P)-binding Rossmann-fold domains"/>
    <property type="match status" value="1"/>
</dbReference>
<organism evidence="2 3">
    <name type="scientific">Patella caerulea</name>
    <name type="common">Rayed Mediterranean limpet</name>
    <dbReference type="NCBI Taxonomy" id="87958"/>
    <lineage>
        <taxon>Eukaryota</taxon>
        <taxon>Metazoa</taxon>
        <taxon>Spiralia</taxon>
        <taxon>Lophotrochozoa</taxon>
        <taxon>Mollusca</taxon>
        <taxon>Gastropoda</taxon>
        <taxon>Patellogastropoda</taxon>
        <taxon>Patelloidea</taxon>
        <taxon>Patellidae</taxon>
        <taxon>Patella</taxon>
    </lineage>
</organism>
<sequence length="384" mass="43984">MAQDSKARVLVLGGTGFVGRNFVHYLLENDLVSKVRVVDKVPPQMAWLNQEHKESFTSSVLEFKHANLINPASTEEAFSDDGNSFDYVVNLAAETKYGQSDPVYKEGIVKLSQMCIQTAAKHKVKMYIEFSTGQMHSTDKKPVTEETKCEPWTHLAKHKLEVEKEFEKYPELNHIIIRPAIIYGIGDRQSLTPRLMIGAIYKYTKEKMKMLWTKDLKMNTVHVIDVCRAIWFLFTHGKSGEIYNLCDKGDTDQGKISELVSEIFSINFDFVGSIMSNMAKINMSGMVEDINDEHLAPWADACQRDDISNTPLNPCIDQELLYNKHLYLDGSKIENLGFTYQYPELKIEYLKEVLQDYLDLGLFPRSLMSGETFFLRPNNEEDES</sequence>
<dbReference type="Proteomes" id="UP001347796">
    <property type="component" value="Unassembled WGS sequence"/>
</dbReference>
<keyword evidence="3" id="KW-1185">Reference proteome</keyword>
<evidence type="ECO:0000259" key="1">
    <source>
        <dbReference type="Pfam" id="PF01370"/>
    </source>
</evidence>